<dbReference type="GeneID" id="28814860"/>
<protein>
    <submittedName>
        <fullName evidence="1">Uncharacterized protein</fullName>
    </submittedName>
</protein>
<accession>A0A194X3Q9</accession>
<dbReference type="KEGG" id="psco:LY89DRAFT_119489"/>
<organism evidence="1 2">
    <name type="scientific">Mollisia scopiformis</name>
    <name type="common">Conifer needle endophyte fungus</name>
    <name type="synonym">Phialocephala scopiformis</name>
    <dbReference type="NCBI Taxonomy" id="149040"/>
    <lineage>
        <taxon>Eukaryota</taxon>
        <taxon>Fungi</taxon>
        <taxon>Dikarya</taxon>
        <taxon>Ascomycota</taxon>
        <taxon>Pezizomycotina</taxon>
        <taxon>Leotiomycetes</taxon>
        <taxon>Helotiales</taxon>
        <taxon>Mollisiaceae</taxon>
        <taxon>Mollisia</taxon>
    </lineage>
</organism>
<evidence type="ECO:0000313" key="2">
    <source>
        <dbReference type="Proteomes" id="UP000070700"/>
    </source>
</evidence>
<dbReference type="InParanoid" id="A0A194X3Q9"/>
<dbReference type="RefSeq" id="XP_018069034.1">
    <property type="nucleotide sequence ID" value="XM_018205134.1"/>
</dbReference>
<name>A0A194X3Q9_MOLSC</name>
<dbReference type="AlphaFoldDB" id="A0A194X3Q9"/>
<dbReference type="Proteomes" id="UP000070700">
    <property type="component" value="Unassembled WGS sequence"/>
</dbReference>
<dbReference type="EMBL" id="KQ947419">
    <property type="protein sequence ID" value="KUJ14679.1"/>
    <property type="molecule type" value="Genomic_DNA"/>
</dbReference>
<evidence type="ECO:0000313" key="1">
    <source>
        <dbReference type="EMBL" id="KUJ14679.1"/>
    </source>
</evidence>
<sequence length="435" mass="49941">MLSEDTDGTELNDIGTPAVPAEVDLMSNPVALNAEEEFAEHPQSGHSPGNLLVEGRSGTEPEMAQQVIQPPISIPGFTPVQIQKIMKEVIDVMIDKLRDLQSDIVQTDLEANNQRRTVSSAQTVSRDCLTVNHPGIVQRQIQEDDYLNGIPSTWQYGVWRNIDEDVIKAIIKQFALELEPTRGYFEPSSKLRSVQFVTIVEAIGSILQTSWQHESELFDIKHLRSYDIYMRITSLIMQHPDKVAKVALEVIKVLSRDMPLRTLTHMCSRKSEELRPIMSGEPSANLEDFFMLFLSFHIVTLGIYKLHKWLSALDHFIDLSRQRGAASDDPFAFLLSTTYADIEEHILKKQRRLEQPWGADLSDDEKIFCSSDLDIHTLTCLKGFEIESTFDVRKHLTMSSNFLKRPQERSWKQILYIYWFPTIWIDKAHYFENFA</sequence>
<keyword evidence="2" id="KW-1185">Reference proteome</keyword>
<reference evidence="1 2" key="1">
    <citation type="submission" date="2015-10" db="EMBL/GenBank/DDBJ databases">
        <title>Full genome of DAOMC 229536 Phialocephala scopiformis, a fungal endophyte of spruce producing the potent anti-insectan compound rugulosin.</title>
        <authorList>
            <consortium name="DOE Joint Genome Institute"/>
            <person name="Walker A.K."/>
            <person name="Frasz S.L."/>
            <person name="Seifert K.A."/>
            <person name="Miller J.D."/>
            <person name="Mondo S.J."/>
            <person name="Labutti K."/>
            <person name="Lipzen A."/>
            <person name="Dockter R."/>
            <person name="Kennedy M."/>
            <person name="Grigoriev I.V."/>
            <person name="Spatafora J.W."/>
        </authorList>
    </citation>
    <scope>NUCLEOTIDE SEQUENCE [LARGE SCALE GENOMIC DNA]</scope>
    <source>
        <strain evidence="1 2">CBS 120377</strain>
    </source>
</reference>
<dbReference type="OrthoDB" id="5428890at2759"/>
<proteinExistence type="predicted"/>
<gene>
    <name evidence="1" type="ORF">LY89DRAFT_119489</name>
</gene>